<name>A0AAD7R8F5_9TELE</name>
<reference evidence="2" key="1">
    <citation type="journal article" date="2023" name="Science">
        <title>Genome structures resolve the early diversification of teleost fishes.</title>
        <authorList>
            <person name="Parey E."/>
            <person name="Louis A."/>
            <person name="Montfort J."/>
            <person name="Bouchez O."/>
            <person name="Roques C."/>
            <person name="Iampietro C."/>
            <person name="Lluch J."/>
            <person name="Castinel A."/>
            <person name="Donnadieu C."/>
            <person name="Desvignes T."/>
            <person name="Floi Bucao C."/>
            <person name="Jouanno E."/>
            <person name="Wen M."/>
            <person name="Mejri S."/>
            <person name="Dirks R."/>
            <person name="Jansen H."/>
            <person name="Henkel C."/>
            <person name="Chen W.J."/>
            <person name="Zahm M."/>
            <person name="Cabau C."/>
            <person name="Klopp C."/>
            <person name="Thompson A.W."/>
            <person name="Robinson-Rechavi M."/>
            <person name="Braasch I."/>
            <person name="Lecointre G."/>
            <person name="Bobe J."/>
            <person name="Postlethwait J.H."/>
            <person name="Berthelot C."/>
            <person name="Roest Crollius H."/>
            <person name="Guiguen Y."/>
        </authorList>
    </citation>
    <scope>NUCLEOTIDE SEQUENCE</scope>
    <source>
        <strain evidence="2">NC1722</strain>
    </source>
</reference>
<dbReference type="Proteomes" id="UP001221898">
    <property type="component" value="Unassembled WGS sequence"/>
</dbReference>
<gene>
    <name evidence="2" type="ORF">AAFF_G00310750</name>
</gene>
<protein>
    <submittedName>
        <fullName evidence="2">Uncharacterized protein</fullName>
    </submittedName>
</protein>
<evidence type="ECO:0000256" key="1">
    <source>
        <dbReference type="SAM" id="MobiDB-lite"/>
    </source>
</evidence>
<proteinExistence type="predicted"/>
<feature type="region of interest" description="Disordered" evidence="1">
    <location>
        <begin position="1"/>
        <end position="44"/>
    </location>
</feature>
<sequence>MKKRVRARRDGDGAGGAVGGGRHRQLRLSRGNPGKSDRAGTAPRATIKHADVRVHVCRPVKTGPPASAEEQSVAGGEDDG</sequence>
<comment type="caution">
    <text evidence="2">The sequence shown here is derived from an EMBL/GenBank/DDBJ whole genome shotgun (WGS) entry which is preliminary data.</text>
</comment>
<evidence type="ECO:0000313" key="2">
    <source>
        <dbReference type="EMBL" id="KAJ8371442.1"/>
    </source>
</evidence>
<organism evidence="2 3">
    <name type="scientific">Aldrovandia affinis</name>
    <dbReference type="NCBI Taxonomy" id="143900"/>
    <lineage>
        <taxon>Eukaryota</taxon>
        <taxon>Metazoa</taxon>
        <taxon>Chordata</taxon>
        <taxon>Craniata</taxon>
        <taxon>Vertebrata</taxon>
        <taxon>Euteleostomi</taxon>
        <taxon>Actinopterygii</taxon>
        <taxon>Neopterygii</taxon>
        <taxon>Teleostei</taxon>
        <taxon>Notacanthiformes</taxon>
        <taxon>Halosauridae</taxon>
        <taxon>Aldrovandia</taxon>
    </lineage>
</organism>
<evidence type="ECO:0000313" key="3">
    <source>
        <dbReference type="Proteomes" id="UP001221898"/>
    </source>
</evidence>
<feature type="region of interest" description="Disordered" evidence="1">
    <location>
        <begin position="58"/>
        <end position="80"/>
    </location>
</feature>
<accession>A0AAD7R8F5</accession>
<dbReference type="AlphaFoldDB" id="A0AAD7R8F5"/>
<keyword evidence="3" id="KW-1185">Reference proteome</keyword>
<dbReference type="EMBL" id="JAINUG010000452">
    <property type="protein sequence ID" value="KAJ8371442.1"/>
    <property type="molecule type" value="Genomic_DNA"/>
</dbReference>